<dbReference type="PANTHER" id="PTHR36302">
    <property type="entry name" value="BLR7088 PROTEIN"/>
    <property type="match status" value="1"/>
</dbReference>
<dbReference type="InterPro" id="IPR036182">
    <property type="entry name" value="PCuAC_sf"/>
</dbReference>
<reference evidence="2 3" key="1">
    <citation type="submission" date="2015-07" db="EMBL/GenBank/DDBJ databases">
        <authorList>
            <person name="Noorani M."/>
        </authorList>
    </citation>
    <scope>NUCLEOTIDE SEQUENCE [LARGE SCALE GENOMIC DNA]</scope>
    <source>
        <strain evidence="2 3">CECT 7802</strain>
    </source>
</reference>
<dbReference type="SUPFAM" id="SSF110087">
    <property type="entry name" value="DR1885-like metal-binding protein"/>
    <property type="match status" value="1"/>
</dbReference>
<keyword evidence="3" id="KW-1185">Reference proteome</keyword>
<dbReference type="Pfam" id="PF04314">
    <property type="entry name" value="PCuAC"/>
    <property type="match status" value="1"/>
</dbReference>
<evidence type="ECO:0000256" key="1">
    <source>
        <dbReference type="SAM" id="SignalP"/>
    </source>
</evidence>
<dbReference type="Gene3D" id="2.60.40.1890">
    <property type="entry name" value="PCu(A)C copper chaperone"/>
    <property type="match status" value="1"/>
</dbReference>
<dbReference type="STRING" id="420998.JDO7802_00526"/>
<dbReference type="InterPro" id="IPR058248">
    <property type="entry name" value="Lxx211020-like"/>
</dbReference>
<evidence type="ECO:0000313" key="3">
    <source>
        <dbReference type="Proteomes" id="UP000049222"/>
    </source>
</evidence>
<sequence>MKNLILLAALLIGGAAHAHDYRVGDITIAHPFALATVGNAPVGGGYMEITNAGDTDDVLLSATVPEEVAGMVQLHEMSIDNGIMRMSEVAGGIAIPAGETVVLKSGGLHVMFMRLQEGLKDGQEIPATLTFRDAGDVDVIFNVEKRGAAKTEGHDGHGD</sequence>
<accession>A0A0M6YF17</accession>
<gene>
    <name evidence="2" type="ORF">JDO7802_00526</name>
</gene>
<dbReference type="OrthoDB" id="9796962at2"/>
<dbReference type="InterPro" id="IPR007410">
    <property type="entry name" value="LpqE-like"/>
</dbReference>
<dbReference type="RefSeq" id="WP_055082298.1">
    <property type="nucleotide sequence ID" value="NZ_CXSU01000005.1"/>
</dbReference>
<name>A0A0M6YF17_9RHOB</name>
<protein>
    <recommendedName>
        <fullName evidence="4">Copper chaperone PCu(A)C</fullName>
    </recommendedName>
</protein>
<evidence type="ECO:0008006" key="4">
    <source>
        <dbReference type="Google" id="ProtNLM"/>
    </source>
</evidence>
<evidence type="ECO:0000313" key="2">
    <source>
        <dbReference type="EMBL" id="CTQ48524.1"/>
    </source>
</evidence>
<feature type="signal peptide" evidence="1">
    <location>
        <begin position="1"/>
        <end position="18"/>
    </location>
</feature>
<organism evidence="2 3">
    <name type="scientific">Jannaschia donghaensis</name>
    <dbReference type="NCBI Taxonomy" id="420998"/>
    <lineage>
        <taxon>Bacteria</taxon>
        <taxon>Pseudomonadati</taxon>
        <taxon>Pseudomonadota</taxon>
        <taxon>Alphaproteobacteria</taxon>
        <taxon>Rhodobacterales</taxon>
        <taxon>Roseobacteraceae</taxon>
        <taxon>Jannaschia</taxon>
    </lineage>
</organism>
<dbReference type="PANTHER" id="PTHR36302:SF1">
    <property type="entry name" value="COPPER CHAPERONE PCU(A)C"/>
    <property type="match status" value="1"/>
</dbReference>
<dbReference type="Proteomes" id="UP000049222">
    <property type="component" value="Unassembled WGS sequence"/>
</dbReference>
<dbReference type="EMBL" id="CXSU01000005">
    <property type="protein sequence ID" value="CTQ48524.1"/>
    <property type="molecule type" value="Genomic_DNA"/>
</dbReference>
<dbReference type="AlphaFoldDB" id="A0A0M6YF17"/>
<feature type="chain" id="PRO_5005807957" description="Copper chaperone PCu(A)C" evidence="1">
    <location>
        <begin position="19"/>
        <end position="159"/>
    </location>
</feature>
<keyword evidence="1" id="KW-0732">Signal</keyword>
<proteinExistence type="predicted"/>